<reference evidence="1 2" key="1">
    <citation type="submission" date="2014-06" db="EMBL/GenBank/DDBJ databases">
        <title>Evolutionary Origins and Diversification of the Mycorrhizal Mutualists.</title>
        <authorList>
            <consortium name="DOE Joint Genome Institute"/>
            <consortium name="Mycorrhizal Genomics Consortium"/>
            <person name="Kohler A."/>
            <person name="Kuo A."/>
            <person name="Nagy L.G."/>
            <person name="Floudas D."/>
            <person name="Copeland A."/>
            <person name="Barry K.W."/>
            <person name="Cichocki N."/>
            <person name="Veneault-Fourrey C."/>
            <person name="LaButti K."/>
            <person name="Lindquist E.A."/>
            <person name="Lipzen A."/>
            <person name="Lundell T."/>
            <person name="Morin E."/>
            <person name="Murat C."/>
            <person name="Riley R."/>
            <person name="Ohm R."/>
            <person name="Sun H."/>
            <person name="Tunlid A."/>
            <person name="Henrissat B."/>
            <person name="Grigoriev I.V."/>
            <person name="Hibbett D.S."/>
            <person name="Martin F."/>
        </authorList>
    </citation>
    <scope>NUCLEOTIDE SEQUENCE [LARGE SCALE GENOMIC DNA]</scope>
    <source>
        <strain evidence="1 2">SS14</strain>
    </source>
</reference>
<evidence type="ECO:0000313" key="2">
    <source>
        <dbReference type="Proteomes" id="UP000054279"/>
    </source>
</evidence>
<dbReference type="OrthoDB" id="391988at2759"/>
<name>A0A0C9V538_SPHS4</name>
<proteinExistence type="predicted"/>
<gene>
    <name evidence="1" type="ORF">M422DRAFT_265502</name>
</gene>
<sequence>MRVEKLKCELNTKELIDLTSKIVEETFPASDPGDTWIMWAVAQREGVSLKVETSISTSLNYYIPMLIAGSIPNVPGHGKVLLRECLLQVHKSIFNCWNFETGDDDLKIRP</sequence>
<accession>A0A0C9V538</accession>
<dbReference type="Proteomes" id="UP000054279">
    <property type="component" value="Unassembled WGS sequence"/>
</dbReference>
<dbReference type="EMBL" id="KN837224">
    <property type="protein sequence ID" value="KIJ32615.1"/>
    <property type="molecule type" value="Genomic_DNA"/>
</dbReference>
<organism evidence="1 2">
    <name type="scientific">Sphaerobolus stellatus (strain SS14)</name>
    <dbReference type="NCBI Taxonomy" id="990650"/>
    <lineage>
        <taxon>Eukaryota</taxon>
        <taxon>Fungi</taxon>
        <taxon>Dikarya</taxon>
        <taxon>Basidiomycota</taxon>
        <taxon>Agaricomycotina</taxon>
        <taxon>Agaricomycetes</taxon>
        <taxon>Phallomycetidae</taxon>
        <taxon>Geastrales</taxon>
        <taxon>Sphaerobolaceae</taxon>
        <taxon>Sphaerobolus</taxon>
    </lineage>
</organism>
<keyword evidence="2" id="KW-1185">Reference proteome</keyword>
<evidence type="ECO:0000313" key="1">
    <source>
        <dbReference type="EMBL" id="KIJ32615.1"/>
    </source>
</evidence>
<protein>
    <submittedName>
        <fullName evidence="1">Uncharacterized protein</fullName>
    </submittedName>
</protein>
<dbReference type="AlphaFoldDB" id="A0A0C9V538"/>
<dbReference type="HOGENOM" id="CLU_2172677_0_0_1"/>